<dbReference type="SUPFAM" id="SSF55347">
    <property type="entry name" value="Glyceraldehyde-3-phosphate dehydrogenase-like, C-terminal domain"/>
    <property type="match status" value="1"/>
</dbReference>
<dbReference type="InterPro" id="IPR006311">
    <property type="entry name" value="TAT_signal"/>
</dbReference>
<evidence type="ECO:0000313" key="4">
    <source>
        <dbReference type="Proteomes" id="UP000323917"/>
    </source>
</evidence>
<sequence length="432" mass="48338">MSLPIHRRHFLKSSLVAGSTVGLLKNSSPAGEFVSANDTIILAVLGLNNRGLNHASDISQLPGVEIAYVCDVDERVIPRCIEVVAKNQKRKPKGVADFRKILDDKTVDAVTIAMPNHWHSAATILSCAAGKHVYVEKPCSQTAEEGEMMVLEAQKHDRVVHMGNQRRSCPFYIEAVSKLHAGVIGNVLLARTWYNNRRESIGIGKVTTPPKELDFLLWQGPAPERPYMDNLVHYNWHWNWHWGNGELGNNGVHFIDVARWGLGVDYPTQVSSTGGRIRYDDDQQTPDTQLVTYSFGKRMITWEGLSWSPYGPSGSRFGITFHGDQGTMLLDSSGYTIFDLQNNQVGKFHGKCHDSDHYSNFLSCIRSGDRPTADIEEGHKSSLLCHLGNISHRVGRPIETNSQNGHIIGDTEAQALWTREYRQGWELDDIML</sequence>
<dbReference type="PANTHER" id="PTHR43818">
    <property type="entry name" value="BCDNA.GH03377"/>
    <property type="match status" value="1"/>
</dbReference>
<protein>
    <submittedName>
        <fullName evidence="3">Alpha-N-acetylgalactosaminidase</fullName>
        <ecNumber evidence="3">3.2.1.49</ecNumber>
    </submittedName>
</protein>
<evidence type="ECO:0000313" key="3">
    <source>
        <dbReference type="EMBL" id="QEG36308.1"/>
    </source>
</evidence>
<proteinExistence type="predicted"/>
<dbReference type="GO" id="GO:0008456">
    <property type="term" value="F:alpha-N-acetylgalactosaminidase activity"/>
    <property type="evidence" value="ECO:0007669"/>
    <property type="project" value="UniProtKB-EC"/>
</dbReference>
<dbReference type="Gene3D" id="3.40.50.720">
    <property type="entry name" value="NAD(P)-binding Rossmann-like Domain"/>
    <property type="match status" value="1"/>
</dbReference>
<dbReference type="InterPro" id="IPR050463">
    <property type="entry name" value="Gfo/Idh/MocA_oxidrdct_glycsds"/>
</dbReference>
<evidence type="ECO:0000259" key="2">
    <source>
        <dbReference type="Pfam" id="PF19051"/>
    </source>
</evidence>
<reference evidence="3 4" key="1">
    <citation type="submission" date="2019-08" db="EMBL/GenBank/DDBJ databases">
        <title>Deep-cultivation of Planctomycetes and their phenomic and genomic characterization uncovers novel biology.</title>
        <authorList>
            <person name="Wiegand S."/>
            <person name="Jogler M."/>
            <person name="Boedeker C."/>
            <person name="Pinto D."/>
            <person name="Vollmers J."/>
            <person name="Rivas-Marin E."/>
            <person name="Kohn T."/>
            <person name="Peeters S.H."/>
            <person name="Heuer A."/>
            <person name="Rast P."/>
            <person name="Oberbeckmann S."/>
            <person name="Bunk B."/>
            <person name="Jeske O."/>
            <person name="Meyerdierks A."/>
            <person name="Storesund J.E."/>
            <person name="Kallscheuer N."/>
            <person name="Luecker S."/>
            <person name="Lage O.M."/>
            <person name="Pohl T."/>
            <person name="Merkel B.J."/>
            <person name="Hornburger P."/>
            <person name="Mueller R.-W."/>
            <person name="Bruemmer F."/>
            <person name="Labrenz M."/>
            <person name="Spormann A.M."/>
            <person name="Op den Camp H."/>
            <person name="Overmann J."/>
            <person name="Amann R."/>
            <person name="Jetten M.S.M."/>
            <person name="Mascher T."/>
            <person name="Medema M.H."/>
            <person name="Devos D.P."/>
            <person name="Kaster A.-K."/>
            <person name="Ovreas L."/>
            <person name="Rohde M."/>
            <person name="Galperin M.Y."/>
            <person name="Jogler C."/>
        </authorList>
    </citation>
    <scope>NUCLEOTIDE SEQUENCE [LARGE SCALE GENOMIC DNA]</scope>
    <source>
        <strain evidence="3 4">Pr1d</strain>
    </source>
</reference>
<name>A0A5B9QBJ3_9BACT</name>
<dbReference type="SUPFAM" id="SSF51735">
    <property type="entry name" value="NAD(P)-binding Rossmann-fold domains"/>
    <property type="match status" value="1"/>
</dbReference>
<dbReference type="Pfam" id="PF01408">
    <property type="entry name" value="GFO_IDH_MocA"/>
    <property type="match status" value="1"/>
</dbReference>
<dbReference type="Gene3D" id="3.30.360.10">
    <property type="entry name" value="Dihydrodipicolinate Reductase, domain 2"/>
    <property type="match status" value="1"/>
</dbReference>
<keyword evidence="4" id="KW-1185">Reference proteome</keyword>
<dbReference type="Proteomes" id="UP000323917">
    <property type="component" value="Chromosome"/>
</dbReference>
<gene>
    <name evidence="3" type="primary">nagA_2</name>
    <name evidence="3" type="ORF">Pr1d_36200</name>
</gene>
<dbReference type="GO" id="GO:0000166">
    <property type="term" value="F:nucleotide binding"/>
    <property type="evidence" value="ECO:0007669"/>
    <property type="project" value="InterPro"/>
</dbReference>
<dbReference type="InterPro" id="IPR036291">
    <property type="entry name" value="NAD(P)-bd_dom_sf"/>
</dbReference>
<feature type="domain" description="Gfo/Idh/MocA-like oxidoreductase N-terminal" evidence="1">
    <location>
        <begin position="43"/>
        <end position="163"/>
    </location>
</feature>
<dbReference type="PANTHER" id="PTHR43818:SF5">
    <property type="entry name" value="OXIDOREDUCTASE FAMILY PROTEIN"/>
    <property type="match status" value="1"/>
</dbReference>
<dbReference type="AlphaFoldDB" id="A0A5B9QBJ3"/>
<keyword evidence="3" id="KW-0326">Glycosidase</keyword>
<accession>A0A5B9QBJ3</accession>
<evidence type="ECO:0000259" key="1">
    <source>
        <dbReference type="Pfam" id="PF01408"/>
    </source>
</evidence>
<organism evidence="3 4">
    <name type="scientific">Bythopirellula goksoeyrii</name>
    <dbReference type="NCBI Taxonomy" id="1400387"/>
    <lineage>
        <taxon>Bacteria</taxon>
        <taxon>Pseudomonadati</taxon>
        <taxon>Planctomycetota</taxon>
        <taxon>Planctomycetia</taxon>
        <taxon>Pirellulales</taxon>
        <taxon>Lacipirellulaceae</taxon>
        <taxon>Bythopirellula</taxon>
    </lineage>
</organism>
<keyword evidence="3" id="KW-0378">Hydrolase</keyword>
<dbReference type="EMBL" id="CP042913">
    <property type="protein sequence ID" value="QEG36308.1"/>
    <property type="molecule type" value="Genomic_DNA"/>
</dbReference>
<dbReference type="KEGG" id="bgok:Pr1d_36200"/>
<feature type="domain" description="Gfo/Idh/MocA-like oxidoreductase bacterial type C-terminal" evidence="2">
    <location>
        <begin position="208"/>
        <end position="426"/>
    </location>
</feature>
<dbReference type="EC" id="3.2.1.49" evidence="3"/>
<dbReference type="RefSeq" id="WP_148074670.1">
    <property type="nucleotide sequence ID" value="NZ_CP042913.1"/>
</dbReference>
<dbReference type="InterPro" id="IPR000683">
    <property type="entry name" value="Gfo/Idh/MocA-like_OxRdtase_N"/>
</dbReference>
<dbReference type="PROSITE" id="PS51318">
    <property type="entry name" value="TAT"/>
    <property type="match status" value="1"/>
</dbReference>
<dbReference type="InterPro" id="IPR043906">
    <property type="entry name" value="Gfo/Idh/MocA_OxRdtase_bact_C"/>
</dbReference>
<dbReference type="OrthoDB" id="9788246at2"/>
<dbReference type="Pfam" id="PF19051">
    <property type="entry name" value="GFO_IDH_MocA_C2"/>
    <property type="match status" value="1"/>
</dbReference>